<sequence>MTSGSASSTSSTESKILFPKGLYESVFCDVVCPAFLPILRTVRKGKLILDEDLRCKVLSLWVYKEQGSSRRAAAEDEDDEEDDDGYDDEHDEEDDDDDDDDDGDAYDLVEAEFLEILSTLPKDRQRAVLDPWMGMLLQPKNGSGEEQDWEPWFEDWVQAFFIHPSKDETDDQHQSEKFDLAQPASTTPLRGGGVQMVQALLDSTKSSMKGIFDRVDGALSGHMAGNDQDGQYHRIP</sequence>
<evidence type="ECO:0000313" key="2">
    <source>
        <dbReference type="EMBL" id="GAQ85591.1"/>
    </source>
</evidence>
<feature type="region of interest" description="Disordered" evidence="1">
    <location>
        <begin position="69"/>
        <end position="104"/>
    </location>
</feature>
<organism evidence="2 3">
    <name type="scientific">Klebsormidium nitens</name>
    <name type="common">Green alga</name>
    <name type="synonym">Ulothrix nitens</name>
    <dbReference type="NCBI Taxonomy" id="105231"/>
    <lineage>
        <taxon>Eukaryota</taxon>
        <taxon>Viridiplantae</taxon>
        <taxon>Streptophyta</taxon>
        <taxon>Klebsormidiophyceae</taxon>
        <taxon>Klebsormidiales</taxon>
        <taxon>Klebsormidiaceae</taxon>
        <taxon>Klebsormidium</taxon>
    </lineage>
</organism>
<feature type="compositionally biased region" description="Acidic residues" evidence="1">
    <location>
        <begin position="75"/>
        <end position="104"/>
    </location>
</feature>
<evidence type="ECO:0000256" key="1">
    <source>
        <dbReference type="SAM" id="MobiDB-lite"/>
    </source>
</evidence>
<keyword evidence="3" id="KW-1185">Reference proteome</keyword>
<gene>
    <name evidence="2" type="ORF">KFL_002430070</name>
</gene>
<proteinExistence type="predicted"/>
<dbReference type="Proteomes" id="UP000054558">
    <property type="component" value="Unassembled WGS sequence"/>
</dbReference>
<name>A0A1Y1I8X6_KLENI</name>
<protein>
    <submittedName>
        <fullName evidence="2">Uncharacterized protein</fullName>
    </submittedName>
</protein>
<dbReference type="EMBL" id="DF237192">
    <property type="protein sequence ID" value="GAQ85591.1"/>
    <property type="molecule type" value="Genomic_DNA"/>
</dbReference>
<reference evidence="2 3" key="1">
    <citation type="journal article" date="2014" name="Nat. Commun.">
        <title>Klebsormidium flaccidum genome reveals primary factors for plant terrestrial adaptation.</title>
        <authorList>
            <person name="Hori K."/>
            <person name="Maruyama F."/>
            <person name="Fujisawa T."/>
            <person name="Togashi T."/>
            <person name="Yamamoto N."/>
            <person name="Seo M."/>
            <person name="Sato S."/>
            <person name="Yamada T."/>
            <person name="Mori H."/>
            <person name="Tajima N."/>
            <person name="Moriyama T."/>
            <person name="Ikeuchi M."/>
            <person name="Watanabe M."/>
            <person name="Wada H."/>
            <person name="Kobayashi K."/>
            <person name="Saito M."/>
            <person name="Masuda T."/>
            <person name="Sasaki-Sekimoto Y."/>
            <person name="Mashiguchi K."/>
            <person name="Awai K."/>
            <person name="Shimojima M."/>
            <person name="Masuda S."/>
            <person name="Iwai M."/>
            <person name="Nobusawa T."/>
            <person name="Narise T."/>
            <person name="Kondo S."/>
            <person name="Saito H."/>
            <person name="Sato R."/>
            <person name="Murakawa M."/>
            <person name="Ihara Y."/>
            <person name="Oshima-Yamada Y."/>
            <person name="Ohtaka K."/>
            <person name="Satoh M."/>
            <person name="Sonobe K."/>
            <person name="Ishii M."/>
            <person name="Ohtani R."/>
            <person name="Kanamori-Sato M."/>
            <person name="Honoki R."/>
            <person name="Miyazaki D."/>
            <person name="Mochizuki H."/>
            <person name="Umetsu J."/>
            <person name="Higashi K."/>
            <person name="Shibata D."/>
            <person name="Kamiya Y."/>
            <person name="Sato N."/>
            <person name="Nakamura Y."/>
            <person name="Tabata S."/>
            <person name="Ida S."/>
            <person name="Kurokawa K."/>
            <person name="Ohta H."/>
        </authorList>
    </citation>
    <scope>NUCLEOTIDE SEQUENCE [LARGE SCALE GENOMIC DNA]</scope>
    <source>
        <strain evidence="2 3">NIES-2285</strain>
    </source>
</reference>
<accession>A0A1Y1I8X6</accession>
<dbReference type="AlphaFoldDB" id="A0A1Y1I8X6"/>
<evidence type="ECO:0000313" key="3">
    <source>
        <dbReference type="Proteomes" id="UP000054558"/>
    </source>
</evidence>